<dbReference type="PROSITE" id="PS00859">
    <property type="entry name" value="GTP_CYCLOHYDROL_1_1"/>
    <property type="match status" value="1"/>
</dbReference>
<dbReference type="Gene3D" id="1.10.286.10">
    <property type="match status" value="1"/>
</dbReference>
<evidence type="ECO:0000256" key="3">
    <source>
        <dbReference type="ARBA" id="ARBA00012715"/>
    </source>
</evidence>
<dbReference type="Gene3D" id="3.30.1130.10">
    <property type="match status" value="1"/>
</dbReference>
<dbReference type="InterPro" id="IPR001474">
    <property type="entry name" value="GTP_CycHdrlase_I"/>
</dbReference>
<dbReference type="NCBIfam" id="TIGR00063">
    <property type="entry name" value="folE"/>
    <property type="match status" value="1"/>
</dbReference>
<dbReference type="FunFam" id="3.30.1130.10:FF:000001">
    <property type="entry name" value="GTP cyclohydrolase 1"/>
    <property type="match status" value="1"/>
</dbReference>
<name>A0A5B8RB69_9ZZZZ</name>
<dbReference type="InterPro" id="IPR020602">
    <property type="entry name" value="GTP_CycHdrlase_I_dom"/>
</dbReference>
<proteinExistence type="inferred from homology"/>
<organism evidence="6">
    <name type="scientific">uncultured organism</name>
    <dbReference type="NCBI Taxonomy" id="155900"/>
    <lineage>
        <taxon>unclassified sequences</taxon>
        <taxon>environmental samples</taxon>
    </lineage>
</organism>
<evidence type="ECO:0000256" key="2">
    <source>
        <dbReference type="ARBA" id="ARBA00005080"/>
    </source>
</evidence>
<evidence type="ECO:0000256" key="4">
    <source>
        <dbReference type="ARBA" id="ARBA00022801"/>
    </source>
</evidence>
<dbReference type="InterPro" id="IPR043134">
    <property type="entry name" value="GTP-CH-I_N"/>
</dbReference>
<comment type="catalytic activity">
    <reaction evidence="1">
        <text>GTP + H2O = 7,8-dihydroneopterin 3'-triphosphate + formate + H(+)</text>
        <dbReference type="Rhea" id="RHEA:17473"/>
        <dbReference type="ChEBI" id="CHEBI:15377"/>
        <dbReference type="ChEBI" id="CHEBI:15378"/>
        <dbReference type="ChEBI" id="CHEBI:15740"/>
        <dbReference type="ChEBI" id="CHEBI:37565"/>
        <dbReference type="ChEBI" id="CHEBI:58462"/>
        <dbReference type="EC" id="3.5.4.16"/>
    </reaction>
</comment>
<dbReference type="EC" id="3.5.4.16" evidence="3"/>
<dbReference type="NCBIfam" id="NF006826">
    <property type="entry name" value="PRK09347.1-3"/>
    <property type="match status" value="1"/>
</dbReference>
<dbReference type="NCBIfam" id="NF006825">
    <property type="entry name" value="PRK09347.1-2"/>
    <property type="match status" value="1"/>
</dbReference>
<evidence type="ECO:0000313" key="6">
    <source>
        <dbReference type="EMBL" id="QEA03927.1"/>
    </source>
</evidence>
<gene>
    <name evidence="6" type="primary">folE</name>
    <name evidence="6" type="ORF">KBTEX_00228</name>
</gene>
<dbReference type="SUPFAM" id="SSF55620">
    <property type="entry name" value="Tetrahydrobiopterin biosynthesis enzymes-like"/>
    <property type="match status" value="1"/>
</dbReference>
<accession>A0A5B8RB69</accession>
<protein>
    <recommendedName>
        <fullName evidence="3">GTP cyclohydrolase I</fullName>
        <ecNumber evidence="3">3.5.4.16</ecNumber>
    </recommendedName>
</protein>
<dbReference type="GO" id="GO:0003934">
    <property type="term" value="F:GTP cyclohydrolase I activity"/>
    <property type="evidence" value="ECO:0007669"/>
    <property type="project" value="UniProtKB-EC"/>
</dbReference>
<dbReference type="GO" id="GO:0006729">
    <property type="term" value="P:tetrahydrobiopterin biosynthetic process"/>
    <property type="evidence" value="ECO:0007669"/>
    <property type="project" value="TreeGrafter"/>
</dbReference>
<evidence type="ECO:0000259" key="5">
    <source>
        <dbReference type="Pfam" id="PF01227"/>
    </source>
</evidence>
<evidence type="ECO:0000256" key="1">
    <source>
        <dbReference type="ARBA" id="ARBA00001052"/>
    </source>
</evidence>
<dbReference type="AlphaFoldDB" id="A0A5B8RB69"/>
<dbReference type="GO" id="GO:0008270">
    <property type="term" value="F:zinc ion binding"/>
    <property type="evidence" value="ECO:0007669"/>
    <property type="project" value="TreeGrafter"/>
</dbReference>
<dbReference type="PANTHER" id="PTHR11109">
    <property type="entry name" value="GTP CYCLOHYDROLASE I"/>
    <property type="match status" value="1"/>
</dbReference>
<dbReference type="HAMAP" id="MF_00223">
    <property type="entry name" value="FolE"/>
    <property type="match status" value="1"/>
</dbReference>
<dbReference type="GO" id="GO:0005525">
    <property type="term" value="F:GTP binding"/>
    <property type="evidence" value="ECO:0007669"/>
    <property type="project" value="TreeGrafter"/>
</dbReference>
<comment type="pathway">
    <text evidence="2">Cofactor biosynthesis; 7,8-dihydroneopterin triphosphate biosynthesis; 7,8-dihydroneopterin triphosphate from GTP: step 1/1.</text>
</comment>
<dbReference type="UniPathway" id="UPA00848">
    <property type="reaction ID" value="UER00151"/>
</dbReference>
<reference evidence="6" key="1">
    <citation type="submission" date="2019-06" db="EMBL/GenBank/DDBJ databases">
        <authorList>
            <person name="Murdoch R.W."/>
            <person name="Fathepure B."/>
        </authorList>
    </citation>
    <scope>NUCLEOTIDE SEQUENCE</scope>
</reference>
<feature type="domain" description="GTP cyclohydrolase I" evidence="5">
    <location>
        <begin position="7"/>
        <end position="182"/>
    </location>
</feature>
<dbReference type="PANTHER" id="PTHR11109:SF7">
    <property type="entry name" value="GTP CYCLOHYDROLASE 1"/>
    <property type="match status" value="1"/>
</dbReference>
<dbReference type="Pfam" id="PF01227">
    <property type="entry name" value="GTP_cyclohydroI"/>
    <property type="match status" value="1"/>
</dbReference>
<dbReference type="EMBL" id="MN079077">
    <property type="protein sequence ID" value="QEA03927.1"/>
    <property type="molecule type" value="Genomic_DNA"/>
</dbReference>
<dbReference type="InterPro" id="IPR018234">
    <property type="entry name" value="GTP_CycHdrlase_I_CS"/>
</dbReference>
<keyword evidence="4 6" id="KW-0378">Hydrolase</keyword>
<dbReference type="InterPro" id="IPR043133">
    <property type="entry name" value="GTP-CH-I_C/QueF"/>
</dbReference>
<sequence length="185" mass="20758">MTHPLASHFEQIITGIGEDVGREGLAKTPERAAKAFEFLTEGYQQDLGTLVNDALFESDLDEMIIVRDIELYSLCEHHLLPFFGRAQVAYIPDGRVLGLSKVARIVDMYARRLQIQEQLTREIAEAVQNVTGARGVGVQIEARHMCMMMRGVSKQNSEMSTSVMLGTFRHSQSTRNEFLQLIKSG</sequence>
<dbReference type="GO" id="GO:0046654">
    <property type="term" value="P:tetrahydrofolate biosynthetic process"/>
    <property type="evidence" value="ECO:0007669"/>
    <property type="project" value="InterPro"/>
</dbReference>